<sequence length="434" mass="48035">MGSHTPTQLSILIVGAGIAGLTAAAALRQAGHKITIFERSHLLHEVGAAITLSPNGTRVLSALNFSFLAAKGVRMDSVAVYSGITLEKIDVYPPGAMDGIEENLGFPYRAFHRVDLHSELRNLALGEEGVELLLGVKIVRVDVENAEVELDDGRVWKGDLLIGADGLHSVVRKAALGIVGGAYEEGGEVIDDVGWSINRWLLDTSVVIADPELKSLMRKARNTFVLPYRGKTLRLVWYSCRDGEVQNLAAFCPGKKGDSDVEADYDMSADKVKLLETFSDYHPTLLKLVKKAHTIKAWRLRNRTPLKSYIYGKTILIGDAAHPMLPFNAQGGNQALEDTGALLALFSDLPSKNVIDERMKLFDRVRRKRASRQQIISSVPAEDVKSLGDKLKEYDKEGIPRDGEVESMRERLLRELGYNIFEKCERMLRERSVT</sequence>
<feature type="domain" description="FAD-binding" evidence="6">
    <location>
        <begin position="158"/>
        <end position="346"/>
    </location>
</feature>
<evidence type="ECO:0000256" key="1">
    <source>
        <dbReference type="ARBA" id="ARBA00007992"/>
    </source>
</evidence>
<evidence type="ECO:0000313" key="8">
    <source>
        <dbReference type="Proteomes" id="UP000184330"/>
    </source>
</evidence>
<name>A0A1L7XBD6_9HELO</name>
<keyword evidence="5 7" id="KW-0503">Monooxygenase</keyword>
<accession>A0A1L7XBD6</accession>
<dbReference type="PANTHER" id="PTHR13789:SF314">
    <property type="entry name" value="FAD-BINDING DOMAIN-CONTAINING PROTEIN"/>
    <property type="match status" value="1"/>
</dbReference>
<evidence type="ECO:0000259" key="6">
    <source>
        <dbReference type="Pfam" id="PF01494"/>
    </source>
</evidence>
<gene>
    <name evidence="7" type="ORF">PAC_12229</name>
</gene>
<dbReference type="InterPro" id="IPR036188">
    <property type="entry name" value="FAD/NAD-bd_sf"/>
</dbReference>
<dbReference type="Pfam" id="PF13450">
    <property type="entry name" value="NAD_binding_8"/>
    <property type="match status" value="1"/>
</dbReference>
<comment type="similarity">
    <text evidence="1">Belongs to the paxM FAD-dependent monooxygenase family.</text>
</comment>
<dbReference type="PRINTS" id="PR00420">
    <property type="entry name" value="RNGMNOXGNASE"/>
</dbReference>
<organism evidence="7 8">
    <name type="scientific">Phialocephala subalpina</name>
    <dbReference type="NCBI Taxonomy" id="576137"/>
    <lineage>
        <taxon>Eukaryota</taxon>
        <taxon>Fungi</taxon>
        <taxon>Dikarya</taxon>
        <taxon>Ascomycota</taxon>
        <taxon>Pezizomycotina</taxon>
        <taxon>Leotiomycetes</taxon>
        <taxon>Helotiales</taxon>
        <taxon>Mollisiaceae</taxon>
        <taxon>Phialocephala</taxon>
        <taxon>Phialocephala fortinii species complex</taxon>
    </lineage>
</organism>
<evidence type="ECO:0000256" key="3">
    <source>
        <dbReference type="ARBA" id="ARBA00022827"/>
    </source>
</evidence>
<dbReference type="AlphaFoldDB" id="A0A1L7XBD6"/>
<dbReference type="GO" id="GO:0071949">
    <property type="term" value="F:FAD binding"/>
    <property type="evidence" value="ECO:0007669"/>
    <property type="project" value="InterPro"/>
</dbReference>
<dbReference type="InterPro" id="IPR050493">
    <property type="entry name" value="FAD-dep_Monooxygenase_BioMet"/>
</dbReference>
<dbReference type="EMBL" id="FJOG01000020">
    <property type="protein sequence ID" value="CZR62332.1"/>
    <property type="molecule type" value="Genomic_DNA"/>
</dbReference>
<dbReference type="SUPFAM" id="SSF51905">
    <property type="entry name" value="FAD/NAD(P)-binding domain"/>
    <property type="match status" value="1"/>
</dbReference>
<evidence type="ECO:0000256" key="4">
    <source>
        <dbReference type="ARBA" id="ARBA00023002"/>
    </source>
</evidence>
<dbReference type="GO" id="GO:0004497">
    <property type="term" value="F:monooxygenase activity"/>
    <property type="evidence" value="ECO:0007669"/>
    <property type="project" value="UniProtKB-KW"/>
</dbReference>
<dbReference type="OrthoDB" id="9993796at2759"/>
<proteinExistence type="inferred from homology"/>
<dbReference type="InterPro" id="IPR002938">
    <property type="entry name" value="FAD-bd"/>
</dbReference>
<evidence type="ECO:0000313" key="7">
    <source>
        <dbReference type="EMBL" id="CZR62332.1"/>
    </source>
</evidence>
<dbReference type="SUPFAM" id="SSF54373">
    <property type="entry name" value="FAD-linked reductases, C-terminal domain"/>
    <property type="match status" value="1"/>
</dbReference>
<keyword evidence="4" id="KW-0560">Oxidoreductase</keyword>
<dbReference type="Pfam" id="PF01494">
    <property type="entry name" value="FAD_binding_3"/>
    <property type="match status" value="1"/>
</dbReference>
<reference evidence="7 8" key="1">
    <citation type="submission" date="2016-03" db="EMBL/GenBank/DDBJ databases">
        <authorList>
            <person name="Ploux O."/>
        </authorList>
    </citation>
    <scope>NUCLEOTIDE SEQUENCE [LARGE SCALE GENOMIC DNA]</scope>
    <source>
        <strain evidence="7 8">UAMH 11012</strain>
    </source>
</reference>
<evidence type="ECO:0000256" key="2">
    <source>
        <dbReference type="ARBA" id="ARBA00022630"/>
    </source>
</evidence>
<dbReference type="Proteomes" id="UP000184330">
    <property type="component" value="Unassembled WGS sequence"/>
</dbReference>
<protein>
    <submittedName>
        <fullName evidence="7">Related to salicylate 1-monooxygenase</fullName>
    </submittedName>
</protein>
<keyword evidence="8" id="KW-1185">Reference proteome</keyword>
<keyword evidence="3" id="KW-0274">FAD</keyword>
<dbReference type="STRING" id="576137.A0A1L7XBD6"/>
<dbReference type="Gene3D" id="3.50.50.60">
    <property type="entry name" value="FAD/NAD(P)-binding domain"/>
    <property type="match status" value="1"/>
</dbReference>
<evidence type="ECO:0000256" key="5">
    <source>
        <dbReference type="ARBA" id="ARBA00023033"/>
    </source>
</evidence>
<dbReference type="PANTHER" id="PTHR13789">
    <property type="entry name" value="MONOOXYGENASE"/>
    <property type="match status" value="1"/>
</dbReference>
<keyword evidence="2" id="KW-0285">Flavoprotein</keyword>